<dbReference type="GO" id="GO:0006352">
    <property type="term" value="P:DNA-templated transcription initiation"/>
    <property type="evidence" value="ECO:0007669"/>
    <property type="project" value="InterPro"/>
</dbReference>
<keyword evidence="7" id="KW-0238">DNA-binding</keyword>
<evidence type="ECO:0000256" key="1">
    <source>
        <dbReference type="ARBA" id="ARBA00008798"/>
    </source>
</evidence>
<feature type="domain" description="RNA polymerase sigma factor 54 DNA-binding" evidence="9">
    <location>
        <begin position="292"/>
        <end position="455"/>
    </location>
</feature>
<dbReference type="Gene3D" id="1.10.10.1330">
    <property type="entry name" value="RNA polymerase sigma-54 factor, core-binding domain"/>
    <property type="match status" value="1"/>
</dbReference>
<keyword evidence="2" id="KW-0240">DNA-directed RNA polymerase</keyword>
<comment type="caution">
    <text evidence="11">The sequence shown here is derived from an EMBL/GenBank/DDBJ whole genome shotgun (WGS) entry which is preliminary data.</text>
</comment>
<dbReference type="PRINTS" id="PR00045">
    <property type="entry name" value="SIGMA54FCT"/>
</dbReference>
<sequence>MKLSYRNNLEQKQVLSQTQIQSLNILSMDNVELNDLLQTEYLENPMLEYKGNSQNYLESIEFSHWYDNQQEEQRELNSVEQNKPYKQTAHNELLVYTENPLETYILNQLNEKNFTKKQWHMLPFMISCLDHNGYFKLSFKEVAHLTNGTISDATYCFNQLRQVEPSGIFSSGLKDCLLWQLKENGELDDIMRNILEEHLEDIAEGKLSNISRNMNLSTSQVRQYIARIAKLNPRPLAGFHFGITEFIVPDIIFTYKDNQWEISLNDTWIGDYHFNDYYIKMMKQANDKQLYTYFEQKLERVRFLMNSIEQRRTTMLQIAQAILEWQKKFFEGTAPIKPMTMVDIANHIHMHPSTISRGIKGKYLQHPTGTVLIKSLFSAPISSKSSNHAHTSTENITQNQVKKILKEIIATENKIKPYSDQKLSTLLAERNISISRRTVAKYREELGIRGTFERKIDG</sequence>
<evidence type="ECO:0000259" key="10">
    <source>
        <dbReference type="Pfam" id="PF04963"/>
    </source>
</evidence>
<keyword evidence="3" id="KW-0808">Transferase</keyword>
<evidence type="ECO:0000313" key="11">
    <source>
        <dbReference type="EMBL" id="MBO8463231.1"/>
    </source>
</evidence>
<evidence type="ECO:0000259" key="9">
    <source>
        <dbReference type="Pfam" id="PF04552"/>
    </source>
</evidence>
<dbReference type="InterPro" id="IPR038709">
    <property type="entry name" value="RpoN_core-bd_sf"/>
</dbReference>
<dbReference type="InterPro" id="IPR000394">
    <property type="entry name" value="RNA_pol_sigma_54"/>
</dbReference>
<reference evidence="11" key="1">
    <citation type="submission" date="2020-10" db="EMBL/GenBank/DDBJ databases">
        <authorList>
            <person name="Gilroy R."/>
        </authorList>
    </citation>
    <scope>NUCLEOTIDE SEQUENCE</scope>
    <source>
        <strain evidence="11">E3-2379</strain>
    </source>
</reference>
<dbReference type="GO" id="GO:0000428">
    <property type="term" value="C:DNA-directed RNA polymerase complex"/>
    <property type="evidence" value="ECO:0007669"/>
    <property type="project" value="UniProtKB-KW"/>
</dbReference>
<dbReference type="GO" id="GO:0001216">
    <property type="term" value="F:DNA-binding transcription activator activity"/>
    <property type="evidence" value="ECO:0007669"/>
    <property type="project" value="InterPro"/>
</dbReference>
<dbReference type="GO" id="GO:0016987">
    <property type="term" value="F:sigma factor activity"/>
    <property type="evidence" value="ECO:0007669"/>
    <property type="project" value="UniProtKB-KW"/>
</dbReference>
<reference evidence="11" key="2">
    <citation type="journal article" date="2021" name="PeerJ">
        <title>Extensive microbial diversity within the chicken gut microbiome revealed by metagenomics and culture.</title>
        <authorList>
            <person name="Gilroy R."/>
            <person name="Ravi A."/>
            <person name="Getino M."/>
            <person name="Pursley I."/>
            <person name="Horton D.L."/>
            <person name="Alikhan N.F."/>
            <person name="Baker D."/>
            <person name="Gharbi K."/>
            <person name="Hall N."/>
            <person name="Watson M."/>
            <person name="Adriaenssens E.M."/>
            <person name="Foster-Nyarko E."/>
            <person name="Jarju S."/>
            <person name="Secka A."/>
            <person name="Antonio M."/>
            <person name="Oren A."/>
            <person name="Chaudhuri R.R."/>
            <person name="La Ragione R."/>
            <person name="Hildebrand F."/>
            <person name="Pallen M.J."/>
        </authorList>
    </citation>
    <scope>NUCLEOTIDE SEQUENCE</scope>
    <source>
        <strain evidence="11">E3-2379</strain>
    </source>
</reference>
<dbReference type="AlphaFoldDB" id="A0A9D9N7D3"/>
<dbReference type="Pfam" id="PF04963">
    <property type="entry name" value="Sigma54_CBD"/>
    <property type="match status" value="1"/>
</dbReference>
<proteinExistence type="inferred from homology"/>
<dbReference type="NCBIfam" id="TIGR02395">
    <property type="entry name" value="rpoN_sigma"/>
    <property type="match status" value="1"/>
</dbReference>
<gene>
    <name evidence="11" type="primary">rpoN</name>
    <name evidence="11" type="ORF">IAC13_04785</name>
</gene>
<keyword evidence="5" id="KW-0805">Transcription regulation</keyword>
<evidence type="ECO:0000256" key="4">
    <source>
        <dbReference type="ARBA" id="ARBA00022695"/>
    </source>
</evidence>
<dbReference type="Gene3D" id="1.10.10.60">
    <property type="entry name" value="Homeodomain-like"/>
    <property type="match status" value="1"/>
</dbReference>
<dbReference type="InterPro" id="IPR007634">
    <property type="entry name" value="RNA_pol_sigma_54_DNA-bd"/>
</dbReference>
<evidence type="ECO:0000256" key="7">
    <source>
        <dbReference type="ARBA" id="ARBA00023125"/>
    </source>
</evidence>
<name>A0A9D9N7D3_9FIRM</name>
<dbReference type="PROSITE" id="PS50044">
    <property type="entry name" value="SIGMA54_3"/>
    <property type="match status" value="1"/>
</dbReference>
<dbReference type="PANTHER" id="PTHR32248:SF4">
    <property type="entry name" value="RNA POLYMERASE SIGMA-54 FACTOR"/>
    <property type="match status" value="1"/>
</dbReference>
<accession>A0A9D9N7D3</accession>
<dbReference type="Proteomes" id="UP000823618">
    <property type="component" value="Unassembled WGS sequence"/>
</dbReference>
<keyword evidence="8" id="KW-0804">Transcription</keyword>
<protein>
    <submittedName>
        <fullName evidence="11">RNA polymerase factor sigma-54</fullName>
    </submittedName>
</protein>
<evidence type="ECO:0000256" key="6">
    <source>
        <dbReference type="ARBA" id="ARBA00023082"/>
    </source>
</evidence>
<feature type="domain" description="RNA polymerase sigma factor 54 core-binding" evidence="10">
    <location>
        <begin position="97"/>
        <end position="278"/>
    </location>
</feature>
<keyword evidence="4" id="KW-0548">Nucleotidyltransferase</keyword>
<dbReference type="EMBL" id="JADIML010000135">
    <property type="protein sequence ID" value="MBO8463231.1"/>
    <property type="molecule type" value="Genomic_DNA"/>
</dbReference>
<dbReference type="PANTHER" id="PTHR32248">
    <property type="entry name" value="RNA POLYMERASE SIGMA-54 FACTOR"/>
    <property type="match status" value="1"/>
</dbReference>
<dbReference type="Pfam" id="PF04552">
    <property type="entry name" value="Sigma54_DBD"/>
    <property type="match status" value="1"/>
</dbReference>
<evidence type="ECO:0000256" key="2">
    <source>
        <dbReference type="ARBA" id="ARBA00022478"/>
    </source>
</evidence>
<evidence type="ECO:0000313" key="12">
    <source>
        <dbReference type="Proteomes" id="UP000823618"/>
    </source>
</evidence>
<dbReference type="GO" id="GO:0016779">
    <property type="term" value="F:nucleotidyltransferase activity"/>
    <property type="evidence" value="ECO:0007669"/>
    <property type="project" value="UniProtKB-KW"/>
</dbReference>
<dbReference type="GO" id="GO:0003677">
    <property type="term" value="F:DNA binding"/>
    <property type="evidence" value="ECO:0007669"/>
    <property type="project" value="UniProtKB-KW"/>
</dbReference>
<dbReference type="Pfam" id="PF00309">
    <property type="entry name" value="Sigma54_AID"/>
    <property type="match status" value="1"/>
</dbReference>
<dbReference type="PROSITE" id="PS00718">
    <property type="entry name" value="SIGMA54_2"/>
    <property type="match status" value="1"/>
</dbReference>
<comment type="similarity">
    <text evidence="1">Belongs to the sigma-54 factor family.</text>
</comment>
<evidence type="ECO:0000256" key="8">
    <source>
        <dbReference type="ARBA" id="ARBA00023163"/>
    </source>
</evidence>
<keyword evidence="6" id="KW-0731">Sigma factor</keyword>
<evidence type="ECO:0000256" key="3">
    <source>
        <dbReference type="ARBA" id="ARBA00022679"/>
    </source>
</evidence>
<dbReference type="InterPro" id="IPR007046">
    <property type="entry name" value="RNA_pol_sigma_54_core-bd"/>
</dbReference>
<dbReference type="PROSITE" id="PS00717">
    <property type="entry name" value="SIGMA54_1"/>
    <property type="match status" value="1"/>
</dbReference>
<dbReference type="PIRSF" id="PIRSF000774">
    <property type="entry name" value="RpoN"/>
    <property type="match status" value="1"/>
</dbReference>
<evidence type="ECO:0000256" key="5">
    <source>
        <dbReference type="ARBA" id="ARBA00023015"/>
    </source>
</evidence>
<organism evidence="11 12">
    <name type="scientific">Candidatus Scybalomonas excrementavium</name>
    <dbReference type="NCBI Taxonomy" id="2840943"/>
    <lineage>
        <taxon>Bacteria</taxon>
        <taxon>Bacillati</taxon>
        <taxon>Bacillota</taxon>
        <taxon>Clostridia</taxon>
        <taxon>Lachnospirales</taxon>
        <taxon>Lachnospiraceae</taxon>
        <taxon>Lachnospiraceae incertae sedis</taxon>
        <taxon>Candidatus Scybalomonas</taxon>
    </lineage>
</organism>